<dbReference type="InterPro" id="IPR004800">
    <property type="entry name" value="KdsD/KpsF-type"/>
</dbReference>
<proteinExistence type="inferred from homology"/>
<organism evidence="10 11">
    <name type="scientific">Primorskyibacter flagellatus</name>
    <dbReference type="NCBI Taxonomy" id="1387277"/>
    <lineage>
        <taxon>Bacteria</taxon>
        <taxon>Pseudomonadati</taxon>
        <taxon>Pseudomonadota</taxon>
        <taxon>Alphaproteobacteria</taxon>
        <taxon>Rhodobacterales</taxon>
        <taxon>Roseobacteraceae</taxon>
        <taxon>Primorskyibacter</taxon>
    </lineage>
</organism>
<feature type="site" description="Catalytically relevant" evidence="6">
    <location>
        <position position="106"/>
    </location>
</feature>
<dbReference type="GO" id="GO:0005975">
    <property type="term" value="P:carbohydrate metabolic process"/>
    <property type="evidence" value="ECO:0007669"/>
    <property type="project" value="InterPro"/>
</dbReference>
<dbReference type="PANTHER" id="PTHR42745:SF1">
    <property type="entry name" value="ARABINOSE 5-PHOSPHATE ISOMERASE KDSD"/>
    <property type="match status" value="1"/>
</dbReference>
<dbReference type="PROSITE" id="PS51371">
    <property type="entry name" value="CBS"/>
    <property type="match status" value="2"/>
</dbReference>
<evidence type="ECO:0000259" key="8">
    <source>
        <dbReference type="PROSITE" id="PS51371"/>
    </source>
</evidence>
<reference evidence="10 11" key="1">
    <citation type="submission" date="2017-04" db="EMBL/GenBank/DDBJ databases">
        <authorList>
            <person name="Afonso C.L."/>
            <person name="Miller P.J."/>
            <person name="Scott M.A."/>
            <person name="Spackman E."/>
            <person name="Goraichik I."/>
            <person name="Dimitrov K.M."/>
            <person name="Suarez D.L."/>
            <person name="Swayne D.E."/>
        </authorList>
    </citation>
    <scope>NUCLEOTIDE SEQUENCE [LARGE SCALE GENOMIC DNA]</scope>
    <source>
        <strain evidence="10 11">CGMCC 1.12644</strain>
    </source>
</reference>
<dbReference type="Gene3D" id="3.10.580.10">
    <property type="entry name" value="CBS-domain"/>
    <property type="match status" value="1"/>
</dbReference>
<dbReference type="NCBIfam" id="TIGR00393">
    <property type="entry name" value="kpsF"/>
    <property type="match status" value="1"/>
</dbReference>
<feature type="site" description="Catalytically relevant" evidence="6">
    <location>
        <position position="54"/>
    </location>
</feature>
<dbReference type="InterPro" id="IPR035474">
    <property type="entry name" value="SIS_Kpsf"/>
</dbReference>
<feature type="domain" description="SIS" evidence="9">
    <location>
        <begin position="36"/>
        <end position="179"/>
    </location>
</feature>
<dbReference type="OrthoDB" id="9762536at2"/>
<evidence type="ECO:0000256" key="5">
    <source>
        <dbReference type="PIRSR" id="PIRSR004692-2"/>
    </source>
</evidence>
<dbReference type="InterPro" id="IPR046342">
    <property type="entry name" value="CBS_dom_sf"/>
</dbReference>
<dbReference type="CDD" id="cd05014">
    <property type="entry name" value="SIS_Kpsf"/>
    <property type="match status" value="1"/>
</dbReference>
<dbReference type="GO" id="GO:0097367">
    <property type="term" value="F:carbohydrate derivative binding"/>
    <property type="evidence" value="ECO:0007669"/>
    <property type="project" value="InterPro"/>
</dbReference>
<evidence type="ECO:0000256" key="2">
    <source>
        <dbReference type="ARBA" id="ARBA00022737"/>
    </source>
</evidence>
<evidence type="ECO:0000256" key="1">
    <source>
        <dbReference type="ARBA" id="ARBA00008165"/>
    </source>
</evidence>
<evidence type="ECO:0000256" key="6">
    <source>
        <dbReference type="PIRSR" id="PIRSR004692-3"/>
    </source>
</evidence>
<name>A0A1W1ZQW0_9RHOB</name>
<dbReference type="GO" id="GO:1901135">
    <property type="term" value="P:carbohydrate derivative metabolic process"/>
    <property type="evidence" value="ECO:0007669"/>
    <property type="project" value="InterPro"/>
</dbReference>
<dbReference type="Pfam" id="PF01380">
    <property type="entry name" value="SIS"/>
    <property type="match status" value="1"/>
</dbReference>
<dbReference type="InterPro" id="IPR001347">
    <property type="entry name" value="SIS_dom"/>
</dbReference>
<dbReference type="Pfam" id="PF00571">
    <property type="entry name" value="CBS"/>
    <property type="match status" value="2"/>
</dbReference>
<dbReference type="PANTHER" id="PTHR42745">
    <property type="match status" value="1"/>
</dbReference>
<feature type="site" description="Catalytically relevant" evidence="6">
    <location>
        <position position="188"/>
    </location>
</feature>
<feature type="domain" description="CBS" evidence="8">
    <location>
        <begin position="204"/>
        <end position="261"/>
    </location>
</feature>
<dbReference type="PROSITE" id="PS51464">
    <property type="entry name" value="SIS"/>
    <property type="match status" value="1"/>
</dbReference>
<dbReference type="Gene3D" id="3.40.50.10490">
    <property type="entry name" value="Glucose-6-phosphate isomerase like protein, domain 1"/>
    <property type="match status" value="1"/>
</dbReference>
<dbReference type="SMART" id="SM00116">
    <property type="entry name" value="CBS"/>
    <property type="match status" value="2"/>
</dbReference>
<keyword evidence="2" id="KW-0677">Repeat</keyword>
<protein>
    <submittedName>
        <fullName evidence="10">Arabinose-5-phosphate isomerase</fullName>
    </submittedName>
</protein>
<dbReference type="GO" id="GO:0046872">
    <property type="term" value="F:metal ion binding"/>
    <property type="evidence" value="ECO:0007669"/>
    <property type="project" value="UniProtKB-KW"/>
</dbReference>
<dbReference type="FunFam" id="3.40.50.10490:FF:000011">
    <property type="entry name" value="Arabinose 5-phosphate isomerase"/>
    <property type="match status" value="1"/>
</dbReference>
<evidence type="ECO:0000313" key="10">
    <source>
        <dbReference type="EMBL" id="SMC50806.1"/>
    </source>
</evidence>
<dbReference type="InterPro" id="IPR046348">
    <property type="entry name" value="SIS_dom_sf"/>
</dbReference>
<accession>A0A1W1ZQW0</accession>
<dbReference type="PIRSF" id="PIRSF004692">
    <property type="entry name" value="KdsD_KpsF"/>
    <property type="match status" value="1"/>
</dbReference>
<gene>
    <name evidence="10" type="ORF">SAMN06295998_10291</name>
</gene>
<keyword evidence="10" id="KW-0413">Isomerase</keyword>
<dbReference type="Proteomes" id="UP000192330">
    <property type="component" value="Unassembled WGS sequence"/>
</dbReference>
<keyword evidence="11" id="KW-1185">Reference proteome</keyword>
<evidence type="ECO:0000256" key="3">
    <source>
        <dbReference type="ARBA" id="ARBA00023122"/>
    </source>
</evidence>
<keyword evidence="3 7" id="KW-0129">CBS domain</keyword>
<feature type="domain" description="CBS" evidence="8">
    <location>
        <begin position="267"/>
        <end position="319"/>
    </location>
</feature>
<dbReference type="RefSeq" id="WP_143514483.1">
    <property type="nucleotide sequence ID" value="NZ_FWYD01000002.1"/>
</dbReference>
<evidence type="ECO:0000256" key="7">
    <source>
        <dbReference type="PROSITE-ProRule" id="PRU00703"/>
    </source>
</evidence>
<keyword evidence="5" id="KW-0479">Metal-binding</keyword>
<comment type="similarity">
    <text evidence="1 4">Belongs to the SIS family. GutQ/KpsF subfamily.</text>
</comment>
<dbReference type="GO" id="GO:0019146">
    <property type="term" value="F:arabinose-5-phosphate isomerase activity"/>
    <property type="evidence" value="ECO:0007669"/>
    <property type="project" value="UniProtKB-ARBA"/>
</dbReference>
<evidence type="ECO:0000313" key="11">
    <source>
        <dbReference type="Proteomes" id="UP000192330"/>
    </source>
</evidence>
<dbReference type="SUPFAM" id="SSF54631">
    <property type="entry name" value="CBS-domain pair"/>
    <property type="match status" value="1"/>
</dbReference>
<dbReference type="EMBL" id="FWYD01000002">
    <property type="protein sequence ID" value="SMC50806.1"/>
    <property type="molecule type" value="Genomic_DNA"/>
</dbReference>
<sequence length="319" mass="32848">MAPAETIVNTGQRVLRTEAAALATLAEALPADFSAAVEMILGAKGRVVVSGIGKSGHIGNKIAATLASTGTPAQFVHASEASHGDLGMLTTDDVCLLLSNSGETTELGDIIAHTRRFGIPLIGISSRENSTLMRAADLRLTLPAAPEACAIGMAPTTSTTMMLALGDALAVALMEDRGFEASHFHVFHPGGKLGAQMASVADFMHGGVELPLVDADADMSETLLQMTSKGFGIAAVVTDGKLTGVVSDGDLRRNMADLMSRKAGQVATPDPVTIAPDCLAAVALKTLNERKIGALVVVSEDKTPLGILHIHDLLRAGVA</sequence>
<dbReference type="InterPro" id="IPR050986">
    <property type="entry name" value="GutQ/KpsF_isomerases"/>
</dbReference>
<dbReference type="InterPro" id="IPR000644">
    <property type="entry name" value="CBS_dom"/>
</dbReference>
<dbReference type="CDD" id="cd04604">
    <property type="entry name" value="CBS_pair_SIS_assoc"/>
    <property type="match status" value="1"/>
</dbReference>
<dbReference type="STRING" id="1387277.SAMN06295998_10291"/>
<keyword evidence="5" id="KW-0862">Zinc</keyword>
<evidence type="ECO:0000256" key="4">
    <source>
        <dbReference type="PIRNR" id="PIRNR004692"/>
    </source>
</evidence>
<feature type="binding site" evidence="5">
    <location>
        <position position="77"/>
    </location>
    <ligand>
        <name>Zn(2+)</name>
        <dbReference type="ChEBI" id="CHEBI:29105"/>
    </ligand>
</feature>
<feature type="site" description="Catalytically relevant" evidence="6">
    <location>
        <position position="147"/>
    </location>
</feature>
<dbReference type="AlphaFoldDB" id="A0A1W1ZQW0"/>
<dbReference type="SUPFAM" id="SSF53697">
    <property type="entry name" value="SIS domain"/>
    <property type="match status" value="1"/>
</dbReference>
<evidence type="ECO:0000259" key="9">
    <source>
        <dbReference type="PROSITE" id="PS51464"/>
    </source>
</evidence>